<comment type="caution">
    <text evidence="1">The sequence shown here is derived from an EMBL/GenBank/DDBJ whole genome shotgun (WGS) entry which is preliminary data.</text>
</comment>
<keyword evidence="2" id="KW-1185">Reference proteome</keyword>
<name>A0ACB8F4X4_9SAUR</name>
<protein>
    <submittedName>
        <fullName evidence="1">Uncharacterized protein</fullName>
    </submittedName>
</protein>
<dbReference type="EMBL" id="CM037618">
    <property type="protein sequence ID" value="KAH8000293.1"/>
    <property type="molecule type" value="Genomic_DNA"/>
</dbReference>
<organism evidence="1 2">
    <name type="scientific">Sphaerodactylus townsendi</name>
    <dbReference type="NCBI Taxonomy" id="933632"/>
    <lineage>
        <taxon>Eukaryota</taxon>
        <taxon>Metazoa</taxon>
        <taxon>Chordata</taxon>
        <taxon>Craniata</taxon>
        <taxon>Vertebrata</taxon>
        <taxon>Euteleostomi</taxon>
        <taxon>Lepidosauria</taxon>
        <taxon>Squamata</taxon>
        <taxon>Bifurcata</taxon>
        <taxon>Gekkota</taxon>
        <taxon>Sphaerodactylidae</taxon>
        <taxon>Sphaerodactylus</taxon>
    </lineage>
</organism>
<evidence type="ECO:0000313" key="1">
    <source>
        <dbReference type="EMBL" id="KAH8000293.1"/>
    </source>
</evidence>
<dbReference type="Proteomes" id="UP000827872">
    <property type="component" value="Linkage Group LG05"/>
</dbReference>
<proteinExistence type="predicted"/>
<gene>
    <name evidence="1" type="ORF">K3G42_024028</name>
</gene>
<reference evidence="1" key="1">
    <citation type="submission" date="2021-08" db="EMBL/GenBank/DDBJ databases">
        <title>The first chromosome-level gecko genome reveals the dynamic sex chromosomes of Neotropical dwarf geckos (Sphaerodactylidae: Sphaerodactylus).</title>
        <authorList>
            <person name="Pinto B.J."/>
            <person name="Keating S.E."/>
            <person name="Gamble T."/>
        </authorList>
    </citation>
    <scope>NUCLEOTIDE SEQUENCE</scope>
    <source>
        <strain evidence="1">TG3544</strain>
    </source>
</reference>
<sequence length="96" mass="10847">MAYLLEGFMAVEYWETKEQKPTASQPNGRFEVARIWKLEVSRVPQLPYPMLLGRDAPAFHHLLAFMTCLMYAIATADPDSKEIGEPGTAAQECKLE</sequence>
<accession>A0ACB8F4X4</accession>
<evidence type="ECO:0000313" key="2">
    <source>
        <dbReference type="Proteomes" id="UP000827872"/>
    </source>
</evidence>